<protein>
    <submittedName>
        <fullName evidence="1">IS231-related transposase, truncation</fullName>
    </submittedName>
</protein>
<proteinExistence type="predicted"/>
<sequence length="77" mass="8976">MDNRHYYRYSLDPCLCMGCKNCKPDYFQDGRIKKGTEYIQLDMEVLMSSLQTGQTYGISNAYVGMTDKVLTRVIFTR</sequence>
<evidence type="ECO:0000313" key="2">
    <source>
        <dbReference type="Proteomes" id="UP000002527"/>
    </source>
</evidence>
<dbReference type="AlphaFoldDB" id="Q735D7"/>
<evidence type="ECO:0000313" key="1">
    <source>
        <dbReference type="EMBL" id="AAS42125.1"/>
    </source>
</evidence>
<organism evidence="1 2">
    <name type="scientific">Bacillus cereus (strain ATCC 10987 / NRS 248)</name>
    <dbReference type="NCBI Taxonomy" id="222523"/>
    <lineage>
        <taxon>Bacteria</taxon>
        <taxon>Bacillati</taxon>
        <taxon>Bacillota</taxon>
        <taxon>Bacilli</taxon>
        <taxon>Bacillales</taxon>
        <taxon>Bacillaceae</taxon>
        <taxon>Bacillus</taxon>
        <taxon>Bacillus cereus group</taxon>
    </lineage>
</organism>
<dbReference type="KEGG" id="bca:BCE_3215"/>
<name>Q735D7_BACC1</name>
<reference evidence="1 2" key="1">
    <citation type="journal article" date="2004" name="Nucleic Acids Res.">
        <title>The genome sequence of Bacillus cereus ATCC 10987 reveals metabolic adaptations and a large plasmid related to Bacillus anthracis pXO1.</title>
        <authorList>
            <person name="Rasko D.A."/>
            <person name="Ravel J."/>
            <person name="Okstad O.A."/>
            <person name="Helgason E."/>
            <person name="Cer R.Z."/>
            <person name="Jiang L."/>
            <person name="Shores K.A."/>
            <person name="Fouts D.E."/>
            <person name="Tourasse N.J."/>
            <person name="Angiuoli S.V."/>
            <person name="Kolonay J."/>
            <person name="Nelson W.C."/>
            <person name="Kolsto A.-B."/>
            <person name="Fraser C.M."/>
            <person name="Read T.D."/>
        </authorList>
    </citation>
    <scope>NUCLEOTIDE SEQUENCE [LARGE SCALE GENOMIC DNA]</scope>
    <source>
        <strain evidence="2">ATCC 10987 / NRS 248</strain>
    </source>
</reference>
<accession>Q735D7</accession>
<gene>
    <name evidence="1" type="ordered locus">BCE_3215</name>
</gene>
<dbReference type="Proteomes" id="UP000002527">
    <property type="component" value="Chromosome"/>
</dbReference>
<dbReference type="EMBL" id="AE017194">
    <property type="protein sequence ID" value="AAS42125.1"/>
    <property type="molecule type" value="Genomic_DNA"/>
</dbReference>
<dbReference type="HOGENOM" id="CLU_115280_3_0_9"/>